<dbReference type="Pfam" id="PF03446">
    <property type="entry name" value="NAD_binding_2"/>
    <property type="match status" value="1"/>
</dbReference>
<organism evidence="3 4">
    <name type="scientific">Actinoplanes italicus</name>
    <dbReference type="NCBI Taxonomy" id="113567"/>
    <lineage>
        <taxon>Bacteria</taxon>
        <taxon>Bacillati</taxon>
        <taxon>Actinomycetota</taxon>
        <taxon>Actinomycetes</taxon>
        <taxon>Micromonosporales</taxon>
        <taxon>Micromonosporaceae</taxon>
        <taxon>Actinoplanes</taxon>
    </lineage>
</organism>
<dbReference type="PANTHER" id="PTHR43580">
    <property type="entry name" value="OXIDOREDUCTASE GLYR1-RELATED"/>
    <property type="match status" value="1"/>
</dbReference>
<dbReference type="OrthoDB" id="5176214at2"/>
<dbReference type="InterPro" id="IPR006115">
    <property type="entry name" value="6PGDH_NADP-bd"/>
</dbReference>
<dbReference type="InterPro" id="IPR048666">
    <property type="entry name" value="RedAm-like_C"/>
</dbReference>
<dbReference type="Proteomes" id="UP000239415">
    <property type="component" value="Unassembled WGS sequence"/>
</dbReference>
<dbReference type="InterPro" id="IPR013328">
    <property type="entry name" value="6PGD_dom2"/>
</dbReference>
<name>A0A2T0KGZ2_9ACTN</name>
<dbReference type="GO" id="GO:0050661">
    <property type="term" value="F:NADP binding"/>
    <property type="evidence" value="ECO:0007669"/>
    <property type="project" value="InterPro"/>
</dbReference>
<dbReference type="SUPFAM" id="SSF51735">
    <property type="entry name" value="NAD(P)-binding Rossmann-fold domains"/>
    <property type="match status" value="1"/>
</dbReference>
<proteinExistence type="predicted"/>
<evidence type="ECO:0000313" key="4">
    <source>
        <dbReference type="Proteomes" id="UP000239415"/>
    </source>
</evidence>
<protein>
    <submittedName>
        <fullName evidence="3">6-phosphogluconate dehydrogenase-like protein</fullName>
    </submittedName>
</protein>
<dbReference type="Gene3D" id="3.40.50.720">
    <property type="entry name" value="NAD(P)-binding Rossmann-like Domain"/>
    <property type="match status" value="1"/>
</dbReference>
<dbReference type="InterPro" id="IPR051265">
    <property type="entry name" value="HIBADH-related_NP60_sf"/>
</dbReference>
<dbReference type="InterPro" id="IPR036291">
    <property type="entry name" value="NAD(P)-bd_dom_sf"/>
</dbReference>
<dbReference type="PANTHER" id="PTHR43580:SF2">
    <property type="entry name" value="CYTOKINE-LIKE NUCLEAR FACTOR N-PAC"/>
    <property type="match status" value="1"/>
</dbReference>
<sequence>MPLMTTTLPMTTADRIAVIGTGAIGTAITHRLLTTGHPVTVWNRTPDRTTTLTAAGAHRAATPAEAVTSATLTLLTLTDYTAVHQVLDTLPPGLDGHTIAALCTGTPDDARTAAHQATHRGARYLDAGVQAGPDAFTTGTATVLYSGDRTAFDQHTETLARLGPPRFVGDTPHAAAVWDLTLFGLWYDAHLGLLRALDTARTAGIDLDEFAATATTQLGHVVTAVPATVSELRTGHHPPGPATLPEHLTVVRQLLTMRAGTTLGDGGLPAVAARIEALLAQGRHQQGLTATID</sequence>
<dbReference type="InterPro" id="IPR029752">
    <property type="entry name" value="D-isomer_DH_CS1"/>
</dbReference>
<accession>A0A2T0KGZ2</accession>
<dbReference type="Pfam" id="PF21761">
    <property type="entry name" value="RedAm-like_C"/>
    <property type="match status" value="1"/>
</dbReference>
<dbReference type="Gene3D" id="1.10.1040.10">
    <property type="entry name" value="N-(1-d-carboxylethyl)-l-norvaline Dehydrogenase, domain 2"/>
    <property type="match status" value="1"/>
</dbReference>
<feature type="domain" description="NADPH-dependent reductive aminase-like C-terminal" evidence="2">
    <location>
        <begin position="173"/>
        <end position="292"/>
    </location>
</feature>
<feature type="domain" description="6-phosphogluconate dehydrogenase NADP-binding" evidence="1">
    <location>
        <begin position="15"/>
        <end position="163"/>
    </location>
</feature>
<dbReference type="EMBL" id="PVMZ01000004">
    <property type="protein sequence ID" value="PRX22700.1"/>
    <property type="molecule type" value="Genomic_DNA"/>
</dbReference>
<comment type="caution">
    <text evidence="3">The sequence shown here is derived from an EMBL/GenBank/DDBJ whole genome shotgun (WGS) entry which is preliminary data.</text>
</comment>
<evidence type="ECO:0000259" key="1">
    <source>
        <dbReference type="Pfam" id="PF03446"/>
    </source>
</evidence>
<evidence type="ECO:0000313" key="3">
    <source>
        <dbReference type="EMBL" id="PRX22700.1"/>
    </source>
</evidence>
<reference evidence="3 4" key="1">
    <citation type="submission" date="2018-03" db="EMBL/GenBank/DDBJ databases">
        <title>Genomic Encyclopedia of Archaeal and Bacterial Type Strains, Phase II (KMG-II): from individual species to whole genera.</title>
        <authorList>
            <person name="Goeker M."/>
        </authorList>
    </citation>
    <scope>NUCLEOTIDE SEQUENCE [LARGE SCALE GENOMIC DNA]</scope>
    <source>
        <strain evidence="3 4">DSM 43146</strain>
    </source>
</reference>
<evidence type="ECO:0000259" key="2">
    <source>
        <dbReference type="Pfam" id="PF21761"/>
    </source>
</evidence>
<gene>
    <name evidence="3" type="ORF">CLV67_104228</name>
</gene>
<keyword evidence="4" id="KW-1185">Reference proteome</keyword>
<dbReference type="AlphaFoldDB" id="A0A2T0KGZ2"/>
<dbReference type="PROSITE" id="PS00065">
    <property type="entry name" value="D_2_HYDROXYACID_DH_1"/>
    <property type="match status" value="1"/>
</dbReference>